<protein>
    <submittedName>
        <fullName evidence="1">Uncharacterized protein</fullName>
    </submittedName>
</protein>
<dbReference type="Proteomes" id="UP001597353">
    <property type="component" value="Unassembled WGS sequence"/>
</dbReference>
<keyword evidence="2" id="KW-1185">Reference proteome</keyword>
<gene>
    <name evidence="1" type="ORF">ACFSGJ_07940</name>
</gene>
<accession>A0ABW4S416</accession>
<proteinExistence type="predicted"/>
<reference evidence="2" key="1">
    <citation type="journal article" date="2019" name="Int. J. Syst. Evol. Microbiol.">
        <title>The Global Catalogue of Microorganisms (GCM) 10K type strain sequencing project: providing services to taxonomists for standard genome sequencing and annotation.</title>
        <authorList>
            <consortium name="The Broad Institute Genomics Platform"/>
            <consortium name="The Broad Institute Genome Sequencing Center for Infectious Disease"/>
            <person name="Wu L."/>
            <person name="Ma J."/>
        </authorList>
    </citation>
    <scope>NUCLEOTIDE SEQUENCE [LARGE SCALE GENOMIC DNA]</scope>
    <source>
        <strain evidence="2">CGMCC 4.7242</strain>
    </source>
</reference>
<sequence>MTMMGPIGDEGSSEALLSEALLLYRTAAEVFATVIEDARSGDEKAAREAQGYAREFHKALQTAMQERQKVEQLCKQDAGIAYHYALDFDRARDEVGRRMARLRAAGGGG</sequence>
<evidence type="ECO:0000313" key="1">
    <source>
        <dbReference type="EMBL" id="MFD1912144.1"/>
    </source>
</evidence>
<dbReference type="EMBL" id="JBHUGH010000005">
    <property type="protein sequence ID" value="MFD1912144.1"/>
    <property type="molecule type" value="Genomic_DNA"/>
</dbReference>
<name>A0ABW4S416_9RHOB</name>
<organism evidence="1 2">
    <name type="scientific">Halodurantibacterium flavum</name>
    <dbReference type="NCBI Taxonomy" id="1382802"/>
    <lineage>
        <taxon>Bacteria</taxon>
        <taxon>Pseudomonadati</taxon>
        <taxon>Pseudomonadota</taxon>
        <taxon>Alphaproteobacteria</taxon>
        <taxon>Rhodobacterales</taxon>
        <taxon>Paracoccaceae</taxon>
        <taxon>Halodurantibacterium</taxon>
    </lineage>
</organism>
<evidence type="ECO:0000313" key="2">
    <source>
        <dbReference type="Proteomes" id="UP001597353"/>
    </source>
</evidence>
<comment type="caution">
    <text evidence="1">The sequence shown here is derived from an EMBL/GenBank/DDBJ whole genome shotgun (WGS) entry which is preliminary data.</text>
</comment>